<dbReference type="GO" id="GO:0043176">
    <property type="term" value="F:amine binding"/>
    <property type="evidence" value="ECO:0007669"/>
    <property type="project" value="InterPro"/>
</dbReference>
<keyword evidence="2" id="KW-0732">Signal</keyword>
<dbReference type="Gene3D" id="2.40.128.20">
    <property type="match status" value="1"/>
</dbReference>
<dbReference type="EMBL" id="GANP01008325">
    <property type="protein sequence ID" value="JAB76143.1"/>
    <property type="molecule type" value="mRNA"/>
</dbReference>
<name>V5HQC9_IXORI</name>
<dbReference type="InterPro" id="IPR012674">
    <property type="entry name" value="Calycin"/>
</dbReference>
<organism evidence="3">
    <name type="scientific">Ixodes ricinus</name>
    <name type="common">Common tick</name>
    <name type="synonym">Acarus ricinus</name>
    <dbReference type="NCBI Taxonomy" id="34613"/>
    <lineage>
        <taxon>Eukaryota</taxon>
        <taxon>Metazoa</taxon>
        <taxon>Ecdysozoa</taxon>
        <taxon>Arthropoda</taxon>
        <taxon>Chelicerata</taxon>
        <taxon>Arachnida</taxon>
        <taxon>Acari</taxon>
        <taxon>Parasitiformes</taxon>
        <taxon>Ixodida</taxon>
        <taxon>Ixodoidea</taxon>
        <taxon>Ixodidae</taxon>
        <taxon>Ixodinae</taxon>
        <taxon>Ixodes</taxon>
    </lineage>
</organism>
<feature type="compositionally biased region" description="Basic and acidic residues" evidence="1">
    <location>
        <begin position="109"/>
        <end position="139"/>
    </location>
</feature>
<sequence length="139" mass="16825">MELMHCSFLWCFLAILVEATPGEIRMDEERTYWQYQDIQRALNNTDRGSWMYYRTYKRETDGCEHTCVYAKVSENQPIGNVFEFLQEYRLGKKRTSKKKRMTLYAPPYKTERHAEERENDNAMRVSQRKDAEKWKKDTS</sequence>
<accession>V5HQC9</accession>
<dbReference type="GO" id="GO:0030682">
    <property type="term" value="P:symbiont-mediated perturbation of host defenses"/>
    <property type="evidence" value="ECO:0007669"/>
    <property type="project" value="InterPro"/>
</dbReference>
<feature type="chain" id="PRO_5004735665" evidence="2">
    <location>
        <begin position="20"/>
        <end position="139"/>
    </location>
</feature>
<feature type="region of interest" description="Disordered" evidence="1">
    <location>
        <begin position="105"/>
        <end position="139"/>
    </location>
</feature>
<protein>
    <submittedName>
        <fullName evidence="3">Putative lipocalin-2 1</fullName>
    </submittedName>
</protein>
<dbReference type="Pfam" id="PF02098">
    <property type="entry name" value="His_binding"/>
    <property type="match status" value="1"/>
</dbReference>
<evidence type="ECO:0000313" key="3">
    <source>
        <dbReference type="EMBL" id="JAB76143.1"/>
    </source>
</evidence>
<dbReference type="AlphaFoldDB" id="V5HQC9"/>
<dbReference type="InterPro" id="IPR002970">
    <property type="entry name" value="Tick_his-bd"/>
</dbReference>
<feature type="signal peptide" evidence="2">
    <location>
        <begin position="1"/>
        <end position="19"/>
    </location>
</feature>
<evidence type="ECO:0000256" key="2">
    <source>
        <dbReference type="SAM" id="SignalP"/>
    </source>
</evidence>
<evidence type="ECO:0000256" key="1">
    <source>
        <dbReference type="SAM" id="MobiDB-lite"/>
    </source>
</evidence>
<reference evidence="3" key="1">
    <citation type="journal article" date="2015" name="Sci. Rep.">
        <title>Tissue- and time-dependent transcription in Ixodes ricinus salivary glands and midguts when blood feeding on the vertebrate host.</title>
        <authorList>
            <person name="Kotsyfakis M."/>
            <person name="Schwarz A."/>
            <person name="Erhart J."/>
            <person name="Ribeiro J.M."/>
        </authorList>
    </citation>
    <scope>NUCLEOTIDE SEQUENCE</scope>
    <source>
        <tissue evidence="3">Salivary gland and midgut</tissue>
    </source>
</reference>
<proteinExistence type="evidence at transcript level"/>